<evidence type="ECO:0000256" key="1">
    <source>
        <dbReference type="ARBA" id="ARBA00022490"/>
    </source>
</evidence>
<comment type="function">
    <text evidence="6">Catalyzes the 2'-O-methylation of the ribose of cytidine 1402 (C1402) in 16S rRNA.</text>
</comment>
<gene>
    <name evidence="6" type="primary">rsmI</name>
    <name evidence="8" type="ORF">A9A59_1979</name>
</gene>
<keyword evidence="9" id="KW-1185">Reference proteome</keyword>
<evidence type="ECO:0000256" key="2">
    <source>
        <dbReference type="ARBA" id="ARBA00022552"/>
    </source>
</evidence>
<accession>A0A2A9HG21</accession>
<dbReference type="NCBIfam" id="TIGR00096">
    <property type="entry name" value="16S rRNA (cytidine(1402)-2'-O)-methyltransferase"/>
    <property type="match status" value="1"/>
</dbReference>
<dbReference type="InterPro" id="IPR014776">
    <property type="entry name" value="4pyrrole_Mease_sub2"/>
</dbReference>
<comment type="caution">
    <text evidence="8">The sequence shown here is derived from an EMBL/GenBank/DDBJ whole genome shotgun (WGS) entry which is preliminary data.</text>
</comment>
<reference evidence="8 9" key="1">
    <citation type="submission" date="2017-09" db="EMBL/GenBank/DDBJ databases">
        <title>Sequencing the genomes of two abundant thermophiles in Great Basin hot springs: Thermocrinis jamiesonii and novel Chloroflexi Thermoflexus hugenholtzii.</title>
        <authorList>
            <person name="Hedlund B."/>
        </authorList>
    </citation>
    <scope>NUCLEOTIDE SEQUENCE [LARGE SCALE GENOMIC DNA]</scope>
    <source>
        <strain evidence="8 9">G233</strain>
    </source>
</reference>
<proteinExistence type="inferred from homology"/>
<dbReference type="HAMAP" id="MF_01877">
    <property type="entry name" value="16SrRNA_methyltr_I"/>
    <property type="match status" value="1"/>
</dbReference>
<keyword evidence="4 6" id="KW-0808">Transferase</keyword>
<keyword evidence="1 6" id="KW-0963">Cytoplasm</keyword>
<dbReference type="PANTHER" id="PTHR46111:SF1">
    <property type="entry name" value="RIBOSOMAL RNA SMALL SUBUNIT METHYLTRANSFERASE I"/>
    <property type="match status" value="1"/>
</dbReference>
<dbReference type="GO" id="GO:0005737">
    <property type="term" value="C:cytoplasm"/>
    <property type="evidence" value="ECO:0007669"/>
    <property type="project" value="UniProtKB-SubCell"/>
</dbReference>
<dbReference type="AlphaFoldDB" id="A0A2A9HG21"/>
<dbReference type="PROSITE" id="PS01296">
    <property type="entry name" value="RSMI"/>
    <property type="match status" value="1"/>
</dbReference>
<evidence type="ECO:0000256" key="3">
    <source>
        <dbReference type="ARBA" id="ARBA00022603"/>
    </source>
</evidence>
<dbReference type="InterPro" id="IPR014777">
    <property type="entry name" value="4pyrrole_Mease_sub1"/>
</dbReference>
<dbReference type="SUPFAM" id="SSF53790">
    <property type="entry name" value="Tetrapyrrole methylase"/>
    <property type="match status" value="1"/>
</dbReference>
<feature type="domain" description="Tetrapyrrole methylase" evidence="7">
    <location>
        <begin position="8"/>
        <end position="206"/>
    </location>
</feature>
<keyword evidence="5 6" id="KW-0949">S-adenosyl-L-methionine</keyword>
<dbReference type="PIRSF" id="PIRSF005917">
    <property type="entry name" value="MTase_YraL"/>
    <property type="match status" value="1"/>
</dbReference>
<dbReference type="Gene3D" id="3.40.1010.10">
    <property type="entry name" value="Cobalt-precorrin-4 Transmethylase, Domain 1"/>
    <property type="match status" value="1"/>
</dbReference>
<dbReference type="Proteomes" id="UP000223071">
    <property type="component" value="Unassembled WGS sequence"/>
</dbReference>
<evidence type="ECO:0000313" key="8">
    <source>
        <dbReference type="EMBL" id="PFG74738.1"/>
    </source>
</evidence>
<dbReference type="PANTHER" id="PTHR46111">
    <property type="entry name" value="RIBOSOMAL RNA SMALL SUBUNIT METHYLTRANSFERASE I"/>
    <property type="match status" value="1"/>
</dbReference>
<dbReference type="EC" id="2.1.1.198" evidence="6"/>
<keyword evidence="2 6" id="KW-0698">rRNA processing</keyword>
<comment type="similarity">
    <text evidence="6">Belongs to the methyltransferase superfamily. RsmI family.</text>
</comment>
<evidence type="ECO:0000256" key="6">
    <source>
        <dbReference type="HAMAP-Rule" id="MF_01877"/>
    </source>
</evidence>
<organism evidence="8 9">
    <name type="scientific">Tepidiforma thermophila (strain KCTC 52669 / CGMCC 1.13589 / G233)</name>
    <dbReference type="NCBI Taxonomy" id="2761530"/>
    <lineage>
        <taxon>Bacteria</taxon>
        <taxon>Bacillati</taxon>
        <taxon>Chloroflexota</taxon>
        <taxon>Tepidiformia</taxon>
        <taxon>Tepidiformales</taxon>
        <taxon>Tepidiformaceae</taxon>
        <taxon>Tepidiforma</taxon>
    </lineage>
</organism>
<protein>
    <recommendedName>
        <fullName evidence="6">Ribosomal RNA small subunit methyltransferase I</fullName>
        <ecNumber evidence="6">2.1.1.198</ecNumber>
    </recommendedName>
    <alternativeName>
        <fullName evidence="6">16S rRNA 2'-O-ribose C1402 methyltransferase</fullName>
    </alternativeName>
    <alternativeName>
        <fullName evidence="6">rRNA (cytidine-2'-O-)-methyltransferase RsmI</fullName>
    </alternativeName>
</protein>
<dbReference type="Gene3D" id="3.30.950.10">
    <property type="entry name" value="Methyltransferase, Cobalt-precorrin-4 Transmethylase, Domain 2"/>
    <property type="match status" value="1"/>
</dbReference>
<dbReference type="GO" id="GO:0070677">
    <property type="term" value="F:rRNA (cytosine-2'-O-)-methyltransferase activity"/>
    <property type="evidence" value="ECO:0007669"/>
    <property type="project" value="UniProtKB-UniRule"/>
</dbReference>
<dbReference type="InterPro" id="IPR008189">
    <property type="entry name" value="rRNA_ssu_MeTfrase_I"/>
</dbReference>
<dbReference type="EMBL" id="PDJQ01000001">
    <property type="protein sequence ID" value="PFG74738.1"/>
    <property type="molecule type" value="Genomic_DNA"/>
</dbReference>
<dbReference type="InterPro" id="IPR000878">
    <property type="entry name" value="4pyrrol_Mease"/>
</dbReference>
<dbReference type="InterPro" id="IPR018063">
    <property type="entry name" value="SAM_MeTrfase_RsmI_CS"/>
</dbReference>
<dbReference type="RefSeq" id="WP_098504103.1">
    <property type="nucleotide sequence ID" value="NZ_PDJQ01000001.1"/>
</dbReference>
<dbReference type="Pfam" id="PF00590">
    <property type="entry name" value="TP_methylase"/>
    <property type="match status" value="1"/>
</dbReference>
<sequence>MTSWHPGLYVVATPLGNLGDLSPRAQETLRLASLIAAEDTRITGRLARAAGSTARLVSLTEFNVVERIPEVLEAAAAGIAVLASDAGTPGICDPGGRLVAAAHRAGVRVVPVPGPSALAAALSVAGFDAAVAVFAGFLPRKPGERRSMLARLAGPDRVVVCFEAPGRVGALLRDAAEVLGDPEAVVCRELTKMHEEVVRGRAAELADRFAAARGECTVVIGPTEEAPAAADAHGLLAAFRRAGARRGAAAAEVSRLTGAPRGELYAAWDRLDGGEHAPG</sequence>
<evidence type="ECO:0000256" key="5">
    <source>
        <dbReference type="ARBA" id="ARBA00022691"/>
    </source>
</evidence>
<name>A0A2A9HG21_TEPT2</name>
<evidence type="ECO:0000259" key="7">
    <source>
        <dbReference type="Pfam" id="PF00590"/>
    </source>
</evidence>
<evidence type="ECO:0000313" key="9">
    <source>
        <dbReference type="Proteomes" id="UP000223071"/>
    </source>
</evidence>
<keyword evidence="3 6" id="KW-0489">Methyltransferase</keyword>
<comment type="subcellular location">
    <subcellularLocation>
        <location evidence="6">Cytoplasm</location>
    </subcellularLocation>
</comment>
<evidence type="ECO:0000256" key="4">
    <source>
        <dbReference type="ARBA" id="ARBA00022679"/>
    </source>
</evidence>
<comment type="catalytic activity">
    <reaction evidence="6">
        <text>cytidine(1402) in 16S rRNA + S-adenosyl-L-methionine = 2'-O-methylcytidine(1402) in 16S rRNA + S-adenosyl-L-homocysteine + H(+)</text>
        <dbReference type="Rhea" id="RHEA:42924"/>
        <dbReference type="Rhea" id="RHEA-COMP:10285"/>
        <dbReference type="Rhea" id="RHEA-COMP:10286"/>
        <dbReference type="ChEBI" id="CHEBI:15378"/>
        <dbReference type="ChEBI" id="CHEBI:57856"/>
        <dbReference type="ChEBI" id="CHEBI:59789"/>
        <dbReference type="ChEBI" id="CHEBI:74495"/>
        <dbReference type="ChEBI" id="CHEBI:82748"/>
        <dbReference type="EC" id="2.1.1.198"/>
    </reaction>
</comment>
<dbReference type="InterPro" id="IPR035996">
    <property type="entry name" value="4pyrrol_Methylase_sf"/>
</dbReference>
<dbReference type="CDD" id="cd11648">
    <property type="entry name" value="RsmI"/>
    <property type="match status" value="1"/>
</dbReference>